<evidence type="ECO:0000313" key="2">
    <source>
        <dbReference type="Proteomes" id="UP001199106"/>
    </source>
</evidence>
<dbReference type="EMBL" id="JAANER010000001">
    <property type="protein sequence ID" value="KAG9196043.1"/>
    <property type="molecule type" value="Genomic_DNA"/>
</dbReference>
<keyword evidence="2" id="KW-1185">Reference proteome</keyword>
<organism evidence="1 2">
    <name type="scientific">Alternaria panax</name>
    <dbReference type="NCBI Taxonomy" id="48097"/>
    <lineage>
        <taxon>Eukaryota</taxon>
        <taxon>Fungi</taxon>
        <taxon>Dikarya</taxon>
        <taxon>Ascomycota</taxon>
        <taxon>Pezizomycotina</taxon>
        <taxon>Dothideomycetes</taxon>
        <taxon>Pleosporomycetidae</taxon>
        <taxon>Pleosporales</taxon>
        <taxon>Pleosporineae</taxon>
        <taxon>Pleosporaceae</taxon>
        <taxon>Alternaria</taxon>
        <taxon>Alternaria sect. Panax</taxon>
    </lineage>
</organism>
<reference evidence="1" key="1">
    <citation type="submission" date="2021-07" db="EMBL/GenBank/DDBJ databases">
        <title>Genome Resource of American Ginseng Black Spot Pathogen Alternaria panax.</title>
        <authorList>
            <person name="Qiu C."/>
            <person name="Wang W."/>
            <person name="Liu Z."/>
        </authorList>
    </citation>
    <scope>NUCLEOTIDE SEQUENCE</scope>
    <source>
        <strain evidence="1">BNCC115425</strain>
    </source>
</reference>
<comment type="caution">
    <text evidence="1">The sequence shown here is derived from an EMBL/GenBank/DDBJ whole genome shotgun (WGS) entry which is preliminary data.</text>
</comment>
<dbReference type="Proteomes" id="UP001199106">
    <property type="component" value="Unassembled WGS sequence"/>
</dbReference>
<sequence length="110" mass="12656">MDFTINTNNLHADSLREFDEYPLASDSHAQRVLYFFFRGLEEMAIAQYDRMTVYMVFGDSMFPEEQAELDVLVVEWNVLVKAVDWAGKAYGGDACRADEHEDEELMDTSA</sequence>
<protein>
    <submittedName>
        <fullName evidence="1">Uncharacterized protein</fullName>
    </submittedName>
</protein>
<accession>A0AAD4NVK9</accession>
<proteinExistence type="predicted"/>
<dbReference type="AlphaFoldDB" id="A0AAD4NVK9"/>
<evidence type="ECO:0000313" key="1">
    <source>
        <dbReference type="EMBL" id="KAG9196043.1"/>
    </source>
</evidence>
<name>A0AAD4NVK9_9PLEO</name>
<gene>
    <name evidence="1" type="ORF">G6011_01164</name>
</gene>